<evidence type="ECO:0000256" key="1">
    <source>
        <dbReference type="SAM" id="MobiDB-lite"/>
    </source>
</evidence>
<dbReference type="OrthoDB" id="2919534at2759"/>
<feature type="compositionally biased region" description="Basic and acidic residues" evidence="1">
    <location>
        <begin position="102"/>
        <end position="123"/>
    </location>
</feature>
<dbReference type="AlphaFoldDB" id="A0A1Q3DGT2"/>
<accession>A0A1Q3DGT2</accession>
<keyword evidence="3" id="KW-1185">Reference proteome</keyword>
<reference evidence="3" key="1">
    <citation type="submission" date="2016-04" db="EMBL/GenBank/DDBJ databases">
        <title>Cephalotus genome sequencing.</title>
        <authorList>
            <person name="Fukushima K."/>
            <person name="Hasebe M."/>
            <person name="Fang X."/>
        </authorList>
    </citation>
    <scope>NUCLEOTIDE SEQUENCE [LARGE SCALE GENOMIC DNA]</scope>
    <source>
        <strain evidence="3">cv. St1</strain>
    </source>
</reference>
<name>A0A1Q3DGT2_CEPFO</name>
<organism evidence="2 3">
    <name type="scientific">Cephalotus follicularis</name>
    <name type="common">Albany pitcher plant</name>
    <dbReference type="NCBI Taxonomy" id="3775"/>
    <lineage>
        <taxon>Eukaryota</taxon>
        <taxon>Viridiplantae</taxon>
        <taxon>Streptophyta</taxon>
        <taxon>Embryophyta</taxon>
        <taxon>Tracheophyta</taxon>
        <taxon>Spermatophyta</taxon>
        <taxon>Magnoliopsida</taxon>
        <taxon>eudicotyledons</taxon>
        <taxon>Gunneridae</taxon>
        <taxon>Pentapetalae</taxon>
        <taxon>rosids</taxon>
        <taxon>fabids</taxon>
        <taxon>Oxalidales</taxon>
        <taxon>Cephalotaceae</taxon>
        <taxon>Cephalotus</taxon>
    </lineage>
</organism>
<feature type="region of interest" description="Disordered" evidence="1">
    <location>
        <begin position="98"/>
        <end position="123"/>
    </location>
</feature>
<gene>
    <name evidence="2" type="ORF">CFOL_v3_35029</name>
</gene>
<dbReference type="EMBL" id="BDDD01007744">
    <property type="protein sequence ID" value="GAV91639.1"/>
    <property type="molecule type" value="Genomic_DNA"/>
</dbReference>
<dbReference type="InParanoid" id="A0A1Q3DGT2"/>
<evidence type="ECO:0000313" key="2">
    <source>
        <dbReference type="EMBL" id="GAV91639.1"/>
    </source>
</evidence>
<evidence type="ECO:0000313" key="3">
    <source>
        <dbReference type="Proteomes" id="UP000187406"/>
    </source>
</evidence>
<dbReference type="Proteomes" id="UP000187406">
    <property type="component" value="Unassembled WGS sequence"/>
</dbReference>
<comment type="caution">
    <text evidence="2">The sequence shown here is derived from an EMBL/GenBank/DDBJ whole genome shotgun (WGS) entry which is preliminary data.</text>
</comment>
<sequence>MTFLVLDTPSSYNGIVGRPGLNLMEATVSIRHLVIKFPTRFGVGEVQGDQQATRQCYKAAVMDKRKEKILPIANVELIGDVDPEHPQPVEEVLQVPLEEGNEERSRLTTWRGGERETDNVPQK</sequence>
<protein>
    <submittedName>
        <fullName evidence="2">Uncharacterized protein</fullName>
    </submittedName>
</protein>
<proteinExistence type="predicted"/>